<gene>
    <name evidence="2" type="ORF">VF08_13000</name>
</gene>
<dbReference type="GeneID" id="57096627"/>
<dbReference type="EMBL" id="LAHD01000030">
    <property type="protein sequence ID" value="PHK03976.1"/>
    <property type="molecule type" value="Genomic_DNA"/>
</dbReference>
<organism evidence="2 3">
    <name type="scientific">Nostoc linckia z8</name>
    <dbReference type="NCBI Taxonomy" id="1628746"/>
    <lineage>
        <taxon>Bacteria</taxon>
        <taxon>Bacillati</taxon>
        <taxon>Cyanobacteriota</taxon>
        <taxon>Cyanophyceae</taxon>
        <taxon>Nostocales</taxon>
        <taxon>Nostocaceae</taxon>
        <taxon>Nostoc</taxon>
    </lineage>
</organism>
<dbReference type="AlphaFoldDB" id="A0A9Q5ZCU3"/>
<dbReference type="SUPFAM" id="SSF48452">
    <property type="entry name" value="TPR-like"/>
    <property type="match status" value="1"/>
</dbReference>
<dbReference type="RefSeq" id="WP_099068632.1">
    <property type="nucleotide sequence ID" value="NZ_LAHD01000030.1"/>
</dbReference>
<feature type="transmembrane region" description="Helical" evidence="1">
    <location>
        <begin position="20"/>
        <end position="39"/>
    </location>
</feature>
<dbReference type="InterPro" id="IPR011990">
    <property type="entry name" value="TPR-like_helical_dom_sf"/>
</dbReference>
<name>A0A9Q5ZCU3_NOSLI</name>
<keyword evidence="1" id="KW-1133">Transmembrane helix</keyword>
<evidence type="ECO:0008006" key="4">
    <source>
        <dbReference type="Google" id="ProtNLM"/>
    </source>
</evidence>
<protein>
    <recommendedName>
        <fullName evidence="4">Tetratricopeptide repeat protein</fullName>
    </recommendedName>
</protein>
<reference evidence="2 3" key="1">
    <citation type="submission" date="2015-02" db="EMBL/GenBank/DDBJ databases">
        <title>Nostoc linckia genome annotation.</title>
        <authorList>
            <person name="Zhou Z."/>
        </authorList>
    </citation>
    <scope>NUCLEOTIDE SEQUENCE [LARGE SCALE GENOMIC DNA]</scope>
    <source>
        <strain evidence="3">z8</strain>
    </source>
</reference>
<keyword evidence="1" id="KW-0472">Membrane</keyword>
<accession>A0A9Q5ZCU3</accession>
<evidence type="ECO:0000313" key="2">
    <source>
        <dbReference type="EMBL" id="PHK03976.1"/>
    </source>
</evidence>
<proteinExistence type="predicted"/>
<comment type="caution">
    <text evidence="2">The sequence shown here is derived from an EMBL/GenBank/DDBJ whole genome shotgun (WGS) entry which is preliminary data.</text>
</comment>
<keyword evidence="1" id="KW-0812">Transmembrane</keyword>
<dbReference type="Pfam" id="PF13424">
    <property type="entry name" value="TPR_12"/>
    <property type="match status" value="1"/>
</dbReference>
<evidence type="ECO:0000313" key="3">
    <source>
        <dbReference type="Proteomes" id="UP000222310"/>
    </source>
</evidence>
<evidence type="ECO:0000256" key="1">
    <source>
        <dbReference type="SAM" id="Phobius"/>
    </source>
</evidence>
<sequence>MKLQELLKKWKQKSIITKTFVWFAGILLFLVMLTALPNIHTAFGFERPQIILAQSSTCRRARTGDPRDPSLANIPYLISPRHTLLLSNKPKLRWNSPLGVKQYTASLVKGDKTIWQTTTEQNETIYAGEPKLEPGVEYLLIITADNGKSSQDEEASQQGFRLLPTPEVGIVKAILDNQELTDKNKALATAYIYSGFGLKAEAIDTLEKIIASGIKEAALYKKLGELYWETGVNMEAELNYLQAVQLAIAARDIPEQAQISTALGELYIEIGDEKAAIKWFNQARDSHKTLGNTQRVKELDVVIEELKSI</sequence>
<dbReference type="Proteomes" id="UP000222310">
    <property type="component" value="Unassembled WGS sequence"/>
</dbReference>
<dbReference type="Gene3D" id="1.25.40.10">
    <property type="entry name" value="Tetratricopeptide repeat domain"/>
    <property type="match status" value="1"/>
</dbReference>